<protein>
    <submittedName>
        <fullName evidence="1">Uncharacterized protein</fullName>
    </submittedName>
</protein>
<reference evidence="1 2" key="1">
    <citation type="submission" date="2018-07" db="EMBL/GenBank/DDBJ databases">
        <title>A high quality draft genome assembly of the barn swallow (H. rustica rustica).</title>
        <authorList>
            <person name="Formenti G."/>
            <person name="Chiara M."/>
            <person name="Poveda L."/>
            <person name="Francoijs K.-J."/>
            <person name="Bonisoli-Alquati A."/>
            <person name="Canova L."/>
            <person name="Gianfranceschi L."/>
            <person name="Horner D.S."/>
            <person name="Saino N."/>
        </authorList>
    </citation>
    <scope>NUCLEOTIDE SEQUENCE [LARGE SCALE GENOMIC DNA]</scope>
    <source>
        <strain evidence="1">Chelidonia</strain>
        <tissue evidence="1">Blood</tissue>
    </source>
</reference>
<dbReference type="AlphaFoldDB" id="A0A3M0LH12"/>
<dbReference type="EMBL" id="QRBI01000096">
    <property type="protein sequence ID" value="RMC18367.1"/>
    <property type="molecule type" value="Genomic_DNA"/>
</dbReference>
<evidence type="ECO:0000313" key="2">
    <source>
        <dbReference type="Proteomes" id="UP000269221"/>
    </source>
</evidence>
<accession>A0A3M0LH12</accession>
<proteinExistence type="predicted"/>
<organism evidence="1 2">
    <name type="scientific">Hirundo rustica rustica</name>
    <dbReference type="NCBI Taxonomy" id="333673"/>
    <lineage>
        <taxon>Eukaryota</taxon>
        <taxon>Metazoa</taxon>
        <taxon>Chordata</taxon>
        <taxon>Craniata</taxon>
        <taxon>Vertebrata</taxon>
        <taxon>Euteleostomi</taxon>
        <taxon>Archelosauria</taxon>
        <taxon>Archosauria</taxon>
        <taxon>Dinosauria</taxon>
        <taxon>Saurischia</taxon>
        <taxon>Theropoda</taxon>
        <taxon>Coelurosauria</taxon>
        <taxon>Aves</taxon>
        <taxon>Neognathae</taxon>
        <taxon>Neoaves</taxon>
        <taxon>Telluraves</taxon>
        <taxon>Australaves</taxon>
        <taxon>Passeriformes</taxon>
        <taxon>Sylvioidea</taxon>
        <taxon>Hirundinidae</taxon>
        <taxon>Hirundo</taxon>
    </lineage>
</organism>
<keyword evidence="2" id="KW-1185">Reference proteome</keyword>
<evidence type="ECO:0000313" key="1">
    <source>
        <dbReference type="EMBL" id="RMC18367.1"/>
    </source>
</evidence>
<comment type="caution">
    <text evidence="1">The sequence shown here is derived from an EMBL/GenBank/DDBJ whole genome shotgun (WGS) entry which is preliminary data.</text>
</comment>
<name>A0A3M0LH12_HIRRU</name>
<gene>
    <name evidence="1" type="ORF">DUI87_04253</name>
</gene>
<dbReference type="Proteomes" id="UP000269221">
    <property type="component" value="Unassembled WGS sequence"/>
</dbReference>
<sequence length="114" mass="13433">MPKSYKFQDDVMPVNRPGQQRTTRDCQYGGLFRDVISAELWCKQNTALFSAHLLTFSQPKKRPFITIPIPHAYRMSIISIKKELTRNMRFAEWIRAVVTPCEVHRYETDITQQN</sequence>